<proteinExistence type="inferred from homology"/>
<evidence type="ECO:0000256" key="1">
    <source>
        <dbReference type="ARBA" id="ARBA00004123"/>
    </source>
</evidence>
<feature type="compositionally biased region" description="Low complexity" evidence="12">
    <location>
        <begin position="58"/>
        <end position="80"/>
    </location>
</feature>
<dbReference type="GO" id="GO:0008270">
    <property type="term" value="F:zinc ion binding"/>
    <property type="evidence" value="ECO:0007669"/>
    <property type="project" value="UniProtKB-KW"/>
</dbReference>
<keyword evidence="7" id="KW-0238">DNA-binding</keyword>
<dbReference type="SMART" id="SM00355">
    <property type="entry name" value="ZnF_C2H2"/>
    <property type="match status" value="3"/>
</dbReference>
<dbReference type="PhylomeDB" id="O01830"/>
<evidence type="ECO:0000256" key="9">
    <source>
        <dbReference type="ARBA" id="ARBA00023242"/>
    </source>
</evidence>
<dbReference type="PANTHER" id="PTHR24388">
    <property type="entry name" value="ZINC FINGER PROTEIN"/>
    <property type="match status" value="1"/>
</dbReference>
<dbReference type="eggNOG" id="KOG2462">
    <property type="taxonomic scope" value="Eukaryota"/>
</dbReference>
<evidence type="ECO:0000313" key="15">
    <source>
        <dbReference type="Proteomes" id="UP000001940"/>
    </source>
</evidence>
<dbReference type="AGR" id="WB:WBGene00016948"/>
<feature type="domain" description="C2H2-type" evidence="13">
    <location>
        <begin position="94"/>
        <end position="121"/>
    </location>
</feature>
<dbReference type="SUPFAM" id="SSF57667">
    <property type="entry name" value="beta-beta-alpha zinc fingers"/>
    <property type="match status" value="2"/>
</dbReference>
<feature type="domain" description="C2H2-type" evidence="13">
    <location>
        <begin position="150"/>
        <end position="177"/>
    </location>
</feature>
<dbReference type="GO" id="GO:0000981">
    <property type="term" value="F:DNA-binding transcription factor activity, RNA polymerase II-specific"/>
    <property type="evidence" value="ECO:0000318"/>
    <property type="project" value="GO_Central"/>
</dbReference>
<keyword evidence="4 11" id="KW-0863">Zinc-finger</keyword>
<evidence type="ECO:0000256" key="8">
    <source>
        <dbReference type="ARBA" id="ARBA00023163"/>
    </source>
</evidence>
<dbReference type="GO" id="GO:2000177">
    <property type="term" value="P:regulation of neural precursor cell proliferation"/>
    <property type="evidence" value="ECO:0007669"/>
    <property type="project" value="UniProtKB-ARBA"/>
</dbReference>
<dbReference type="InParanoid" id="O01830"/>
<dbReference type="RefSeq" id="NP_491001.2">
    <property type="nucleotide sequence ID" value="NM_058600.3"/>
</dbReference>
<dbReference type="GO" id="GO:0000977">
    <property type="term" value="F:RNA polymerase II transcription regulatory region sequence-specific DNA binding"/>
    <property type="evidence" value="ECO:0000318"/>
    <property type="project" value="GO_Central"/>
</dbReference>
<dbReference type="WormBase" id="C55C2.1">
    <property type="protein sequence ID" value="CE45821"/>
    <property type="gene ID" value="WBGene00016948"/>
    <property type="gene designation" value="scrt-1"/>
</dbReference>
<dbReference type="PROSITE" id="PS00028">
    <property type="entry name" value="ZINC_FINGER_C2H2_1"/>
    <property type="match status" value="2"/>
</dbReference>
<evidence type="ECO:0000256" key="4">
    <source>
        <dbReference type="ARBA" id="ARBA00022771"/>
    </source>
</evidence>
<evidence type="ECO:0000256" key="2">
    <source>
        <dbReference type="ARBA" id="ARBA00022723"/>
    </source>
</evidence>
<dbReference type="FunFam" id="3.30.160.60:FF:000043">
    <property type="entry name" value="Scratch family zinc finger 2"/>
    <property type="match status" value="1"/>
</dbReference>
<dbReference type="FunFam" id="3.30.160.60:FF:001289">
    <property type="entry name" value="Zinc finger protein 574"/>
    <property type="match status" value="1"/>
</dbReference>
<feature type="region of interest" description="Disordered" evidence="12">
    <location>
        <begin position="58"/>
        <end position="81"/>
    </location>
</feature>
<evidence type="ECO:0000256" key="12">
    <source>
        <dbReference type="SAM" id="MobiDB-lite"/>
    </source>
</evidence>
<dbReference type="GeneID" id="183848"/>
<dbReference type="HOGENOM" id="CLU_1511956_0_0_1"/>
<keyword evidence="2" id="KW-0479">Metal-binding</keyword>
<reference evidence="14 15" key="1">
    <citation type="journal article" date="1998" name="Science">
        <title>Genome sequence of the nematode C. elegans: a platform for investigating biology.</title>
        <authorList>
            <consortium name="The C. elegans sequencing consortium"/>
            <person name="Sulson J.E."/>
            <person name="Waterston R."/>
        </authorList>
    </citation>
    <scope>NUCLEOTIDE SEQUENCE [LARGE SCALE GENOMIC DNA]</scope>
    <source>
        <strain evidence="14 15">Bristol N2</strain>
    </source>
</reference>
<comment type="similarity">
    <text evidence="10">Belongs to the snail C2H2-type zinc-finger protein family.</text>
</comment>
<dbReference type="Gene3D" id="3.30.160.60">
    <property type="entry name" value="Classic Zinc Finger"/>
    <property type="match status" value="3"/>
</dbReference>
<dbReference type="FunFam" id="3.30.160.60:FF:000207">
    <property type="entry name" value="zinc finger protein SNAI2"/>
    <property type="match status" value="1"/>
</dbReference>
<evidence type="ECO:0000256" key="10">
    <source>
        <dbReference type="ARBA" id="ARBA00037948"/>
    </source>
</evidence>
<dbReference type="PaxDb" id="6239-C55C2.1"/>
<dbReference type="CTD" id="183848"/>
<keyword evidence="9" id="KW-0539">Nucleus</keyword>
<dbReference type="Pfam" id="PF00096">
    <property type="entry name" value="zf-C2H2"/>
    <property type="match status" value="3"/>
</dbReference>
<dbReference type="InterPro" id="IPR036236">
    <property type="entry name" value="Znf_C2H2_sf"/>
</dbReference>
<evidence type="ECO:0000259" key="13">
    <source>
        <dbReference type="PROSITE" id="PS50157"/>
    </source>
</evidence>
<keyword evidence="8" id="KW-0804">Transcription</keyword>
<dbReference type="GO" id="GO:0055059">
    <property type="term" value="P:asymmetric neuroblast division"/>
    <property type="evidence" value="ECO:0007669"/>
    <property type="project" value="UniProtKB-ARBA"/>
</dbReference>
<evidence type="ECO:0000256" key="5">
    <source>
        <dbReference type="ARBA" id="ARBA00022833"/>
    </source>
</evidence>
<dbReference type="GO" id="GO:0005634">
    <property type="term" value="C:nucleus"/>
    <property type="evidence" value="ECO:0000318"/>
    <property type="project" value="GO_Central"/>
</dbReference>
<evidence type="ECO:0000256" key="6">
    <source>
        <dbReference type="ARBA" id="ARBA00023015"/>
    </source>
</evidence>
<organism evidence="14 15">
    <name type="scientific">Caenorhabditis elegans</name>
    <dbReference type="NCBI Taxonomy" id="6239"/>
    <lineage>
        <taxon>Eukaryota</taxon>
        <taxon>Metazoa</taxon>
        <taxon>Ecdysozoa</taxon>
        <taxon>Nematoda</taxon>
        <taxon>Chromadorea</taxon>
        <taxon>Rhabditida</taxon>
        <taxon>Rhabditina</taxon>
        <taxon>Rhabditomorpha</taxon>
        <taxon>Rhabditoidea</taxon>
        <taxon>Rhabditidae</taxon>
        <taxon>Peloderinae</taxon>
        <taxon>Caenorhabditis</taxon>
    </lineage>
</organism>
<comment type="subcellular location">
    <subcellularLocation>
        <location evidence="1">Nucleus</location>
    </subcellularLocation>
</comment>
<dbReference type="PROSITE" id="PS50157">
    <property type="entry name" value="ZINC_FINGER_C2H2_2"/>
    <property type="match status" value="3"/>
</dbReference>
<dbReference type="STRING" id="6239.C55C2.1.1"/>
<dbReference type="OMA" id="KHEESKC"/>
<dbReference type="OrthoDB" id="5428132at2759"/>
<dbReference type="AlphaFoldDB" id="O01830"/>
<evidence type="ECO:0000256" key="3">
    <source>
        <dbReference type="ARBA" id="ARBA00022737"/>
    </source>
</evidence>
<keyword evidence="3" id="KW-0677">Repeat</keyword>
<dbReference type="GO" id="GO:0006357">
    <property type="term" value="P:regulation of transcription by RNA polymerase II"/>
    <property type="evidence" value="ECO:0000318"/>
    <property type="project" value="GO_Central"/>
</dbReference>
<keyword evidence="5" id="KW-0862">Zinc</keyword>
<evidence type="ECO:0000256" key="11">
    <source>
        <dbReference type="PROSITE-ProRule" id="PRU00042"/>
    </source>
</evidence>
<sequence>MSSYEVPPFPVLSTPFLLQYIPSLIEEVQKKYNSQVRLIPIPYLPASSSSPSLPSFSLHSDSPSLSPSTTVTSYSTPSSPDGKQLKFATCSPVCQCKVCGKRFSRQWLLQGHLRTHTGEKPFQCEICSKRFADKSNLRAHIQTHSGTKPHKCPRCGKSFALKSYLSKHEESKCLPRMD</sequence>
<dbReference type="KEGG" id="cel:CELE_C55C2.1"/>
<gene>
    <name evidence="14 16" type="primary">scrt-1</name>
    <name evidence="16" type="ORF">C55C2.1</name>
    <name evidence="14" type="ORF">CELE_C55C2.1</name>
</gene>
<evidence type="ECO:0000313" key="14">
    <source>
        <dbReference type="EMBL" id="CCD68126.1"/>
    </source>
</evidence>
<dbReference type="Proteomes" id="UP000001940">
    <property type="component" value="Chromosome I"/>
</dbReference>
<keyword evidence="6" id="KW-0805">Transcription regulation</keyword>
<dbReference type="EMBL" id="BX284601">
    <property type="protein sequence ID" value="CCD68126.1"/>
    <property type="molecule type" value="Genomic_DNA"/>
</dbReference>
<dbReference type="UCSC" id="C55C2.1">
    <property type="organism name" value="c. elegans"/>
</dbReference>
<name>O01830_CAEEL</name>
<dbReference type="InterPro" id="IPR050527">
    <property type="entry name" value="Snail/Krueppel_Znf"/>
</dbReference>
<dbReference type="PANTHER" id="PTHR24388:SF100">
    <property type="entry name" value="ZINC FINGER PROTEIN 423"/>
    <property type="match status" value="1"/>
</dbReference>
<dbReference type="InterPro" id="IPR013087">
    <property type="entry name" value="Znf_C2H2_type"/>
</dbReference>
<evidence type="ECO:0000313" key="16">
    <source>
        <dbReference type="WormBase" id="C55C2.1"/>
    </source>
</evidence>
<dbReference type="SMR" id="O01830"/>
<dbReference type="FunCoup" id="O01830">
    <property type="interactions" value="246"/>
</dbReference>
<accession>O01830</accession>
<keyword evidence="15" id="KW-1185">Reference proteome</keyword>
<protein>
    <submittedName>
        <fullName evidence="14">C2H2-type domain-containing protein</fullName>
    </submittedName>
</protein>
<dbReference type="Bgee" id="WBGene00016948">
    <property type="expression patterns" value="Expressed in embryo and 2 other cell types or tissues"/>
</dbReference>
<feature type="domain" description="C2H2-type" evidence="13">
    <location>
        <begin position="122"/>
        <end position="149"/>
    </location>
</feature>
<evidence type="ECO:0000256" key="7">
    <source>
        <dbReference type="ARBA" id="ARBA00023125"/>
    </source>
</evidence>